<dbReference type="Gene3D" id="2.70.20.10">
    <property type="entry name" value="Topoisomerase I, domain 3"/>
    <property type="match status" value="1"/>
</dbReference>
<dbReference type="SUPFAM" id="SSF57783">
    <property type="entry name" value="Zinc beta-ribbon"/>
    <property type="match status" value="3"/>
</dbReference>
<dbReference type="PANTHER" id="PTHR42785:SF1">
    <property type="entry name" value="DNA TOPOISOMERASE"/>
    <property type="match status" value="1"/>
</dbReference>
<dbReference type="FunFam" id="3.30.65.10:FF:000002">
    <property type="entry name" value="DNA topoisomerase 1"/>
    <property type="match status" value="1"/>
</dbReference>
<dbReference type="SUPFAM" id="SSF56712">
    <property type="entry name" value="Prokaryotic type I DNA topoisomerase"/>
    <property type="match status" value="1"/>
</dbReference>
<dbReference type="EC" id="5.6.2.1" evidence="12"/>
<dbReference type="InterPro" id="IPR013498">
    <property type="entry name" value="Topo_IA_Znf"/>
</dbReference>
<dbReference type="InterPro" id="IPR000380">
    <property type="entry name" value="Topo_IA"/>
</dbReference>
<dbReference type="Pfam" id="PF21372">
    <property type="entry name" value="Zn_ribbon_bTOP1"/>
    <property type="match status" value="1"/>
</dbReference>
<feature type="domain" description="Toprim" evidence="14">
    <location>
        <begin position="3"/>
        <end position="142"/>
    </location>
</feature>
<sequence>MAKALVIVESPAKAKTINKYLGNDYVVKSSVGHIRDLPTSGTVSQKSSSSSTDKNKKKVKKDEKTALVNRMGVDPYHGWEANYQILPGKEKVVSELQTLAEKADRIYLATDLDREGEAIAWHLREVIGGDDSRFSRVVFNEITKNAITQAFDKPGELNIDRVNAQQARRFMDRVVGYMVSPLLWKKVARGLSAGRVQSVAVRLVVEREREIKAFVPEEYWQLYADLMAKGDTPLHMEVTHEKGKPFKPVNAQQTQSAVSLLEKAKYKVIDREDRPTYSKPSAPFITSTLQQAASTRLGFGVKKTMMMAQRLYEAGHITYMRTDSTNLSQDALEMVRSYISNHFGDKYLPKSANVYSSKENSQEAHEAIRPSNVDVMAEELKDMEADAQKLYQLIWRQFIACQMMPAKYDSTTLTVQAGDFELRAKGRTLRFDGWTKVIPILRKGDEDNTLPVIEVGTELDLQELIPSQHFTKPPARFSEASLVRELEKRGIGRPSTYASIISTIQDRGYVRVENRRFYAEKMGEIVNDRLGENFNELMSYDFTARMEDQLDHVANNEADWKGVLDEFFSNFSEQLDIANKDPDEGGMRPNPMVITSIECPTCSRPMGIRTATTGVFLGCSGYALSPKERCKQTINLIPENEILNILEGDDAETNALRARCRCKKCGTAMDSYLIDNQRKLHVCGNNPACDGYEVEEGEFRIKGYDGPIVECDKCGSEMHLKMGRFGKYMGCTNEECKNTRKILRSGEVAPPKEDPVPLPELACEKSDAYFVLRDGAAGVFLAANTFPKSRETRAPSVEELVQFKDRLPEKLRYLAEAPVADPEGNKTIVRFSRKTKQQYVSSEKNGKATGWAAFFVEGAWVMKEK</sequence>
<feature type="active site" description="O-(5'-phospho-DNA)-tyrosine intermediate" evidence="12">
    <location>
        <position position="319"/>
    </location>
</feature>
<dbReference type="InterPro" id="IPR003601">
    <property type="entry name" value="Topo_IA_2"/>
</dbReference>
<dbReference type="PROSITE" id="PS52039">
    <property type="entry name" value="TOPO_IA_2"/>
    <property type="match status" value="1"/>
</dbReference>
<feature type="site" description="Interaction with DNA" evidence="12">
    <location>
        <position position="184"/>
    </location>
</feature>
<dbReference type="FunFam" id="3.30.65.10:FF:000003">
    <property type="entry name" value="DNA topoisomerase 1"/>
    <property type="match status" value="1"/>
</dbReference>
<dbReference type="InterPro" id="IPR023405">
    <property type="entry name" value="Topo_IA_core_domain"/>
</dbReference>
<keyword evidence="8 12" id="KW-0799">Topoisomerase</keyword>
<keyword evidence="17" id="KW-1185">Reference proteome</keyword>
<dbReference type="Pfam" id="PF01396">
    <property type="entry name" value="Zn_ribbon_Top1"/>
    <property type="match status" value="2"/>
</dbReference>
<dbReference type="Pfam" id="PF01131">
    <property type="entry name" value="Topoisom_bac"/>
    <property type="match status" value="1"/>
</dbReference>
<keyword evidence="5" id="KW-0863">Zinc-finger</keyword>
<evidence type="ECO:0000256" key="4">
    <source>
        <dbReference type="ARBA" id="ARBA00022737"/>
    </source>
</evidence>
<dbReference type="InterPro" id="IPR013824">
    <property type="entry name" value="Topo_IA_cen_sub1"/>
</dbReference>
<evidence type="ECO:0000256" key="10">
    <source>
        <dbReference type="ARBA" id="ARBA00023235"/>
    </source>
</evidence>
<dbReference type="Gene3D" id="1.10.290.10">
    <property type="entry name" value="Topoisomerase I, domain 4"/>
    <property type="match status" value="1"/>
</dbReference>
<keyword evidence="3" id="KW-0479">Metal-binding</keyword>
<dbReference type="InterPro" id="IPR003602">
    <property type="entry name" value="Topo_IA_DNA-bd_dom"/>
</dbReference>
<evidence type="ECO:0000256" key="7">
    <source>
        <dbReference type="ARBA" id="ARBA00022842"/>
    </source>
</evidence>
<dbReference type="HAMAP" id="MF_00952">
    <property type="entry name" value="Topoisom_1_prok"/>
    <property type="match status" value="1"/>
</dbReference>
<dbReference type="NCBIfam" id="TIGR01051">
    <property type="entry name" value="topA_bact"/>
    <property type="match status" value="1"/>
</dbReference>
<evidence type="ECO:0000256" key="11">
    <source>
        <dbReference type="ARBA" id="ARBA00053060"/>
    </source>
</evidence>
<dbReference type="GO" id="GO:0008270">
    <property type="term" value="F:zinc ion binding"/>
    <property type="evidence" value="ECO:0007669"/>
    <property type="project" value="UniProtKB-KW"/>
</dbReference>
<evidence type="ECO:0000256" key="12">
    <source>
        <dbReference type="HAMAP-Rule" id="MF_00952"/>
    </source>
</evidence>
<gene>
    <name evidence="12" type="primary">topA</name>
    <name evidence="16" type="ORF">SAMN05421579_10853</name>
</gene>
<dbReference type="InterPro" id="IPR049330">
    <property type="entry name" value="TOP1_Znf"/>
</dbReference>
<feature type="compositionally biased region" description="Low complexity" evidence="13">
    <location>
        <begin position="39"/>
        <end position="52"/>
    </location>
</feature>
<dbReference type="InterPro" id="IPR013825">
    <property type="entry name" value="Topo_IA_cen_sub2"/>
</dbReference>
<dbReference type="SMART" id="SM00437">
    <property type="entry name" value="TOP1Ac"/>
    <property type="match status" value="1"/>
</dbReference>
<dbReference type="CDD" id="cd03363">
    <property type="entry name" value="TOPRIM_TopoIA_TopoI"/>
    <property type="match status" value="1"/>
</dbReference>
<dbReference type="InterPro" id="IPR013826">
    <property type="entry name" value="Topo_IA_cen_sub3"/>
</dbReference>
<dbReference type="STRING" id="53341.SAMN05421579_10853"/>
<keyword evidence="10 12" id="KW-0413">Isomerase</keyword>
<proteinExistence type="inferred from homology"/>
<comment type="function">
    <text evidence="11 12">Releases the supercoiling and torsional tension of DNA, which is introduced during the DNA replication and transcription, by transiently cleaving and rejoining one strand of the DNA duplex. Introduces a single-strand break via transesterification at a target site in duplex DNA. The scissile phosphodiester is attacked by the catalytic tyrosine of the enzyme, resulting in the formation of a DNA-(5'-phosphotyrosyl)-enzyme intermediate and the expulsion of a 3'-OH DNA strand. The free DNA strand then undergoes passage around the unbroken strand, thus removing DNA supercoils. Finally, in the religation step, the DNA 3'-OH attacks the covalent intermediate to expel the active-site tyrosine and restore the DNA phosphodiester backbone.</text>
</comment>
<feature type="site" description="Interaction with DNA" evidence="12">
    <location>
        <position position="168"/>
    </location>
</feature>
<dbReference type="AlphaFoldDB" id="A0A1I4ZXS5"/>
<feature type="site" description="Interaction with DNA" evidence="12">
    <location>
        <position position="172"/>
    </location>
</feature>
<dbReference type="PROSITE" id="PS00396">
    <property type="entry name" value="TOPO_IA_1"/>
    <property type="match status" value="1"/>
</dbReference>
<dbReference type="Gene3D" id="3.30.65.10">
    <property type="entry name" value="Bacterial Topoisomerase I, domain 1"/>
    <property type="match status" value="3"/>
</dbReference>
<comment type="similarity">
    <text evidence="2 12">Belongs to the type IA topoisomerase family.</text>
</comment>
<evidence type="ECO:0000256" key="2">
    <source>
        <dbReference type="ARBA" id="ARBA00009446"/>
    </source>
</evidence>
<dbReference type="InterPro" id="IPR005733">
    <property type="entry name" value="TopoI_bac-type"/>
</dbReference>
<dbReference type="InterPro" id="IPR028612">
    <property type="entry name" value="Topoisom_1_IA"/>
</dbReference>
<dbReference type="RefSeq" id="WP_092518521.1">
    <property type="nucleotide sequence ID" value="NZ_CAWRAH010000047.1"/>
</dbReference>
<dbReference type="FunFam" id="3.30.65.10:FF:000001">
    <property type="entry name" value="DNA topoisomerase 1"/>
    <property type="match status" value="1"/>
</dbReference>
<name>A0A1I4ZXS5_9GAMM</name>
<evidence type="ECO:0000256" key="13">
    <source>
        <dbReference type="SAM" id="MobiDB-lite"/>
    </source>
</evidence>
<feature type="site" description="Interaction with DNA" evidence="12">
    <location>
        <position position="33"/>
    </location>
</feature>
<evidence type="ECO:0000313" key="17">
    <source>
        <dbReference type="Proteomes" id="UP000199011"/>
    </source>
</evidence>
<dbReference type="GO" id="GO:0005694">
    <property type="term" value="C:chromosome"/>
    <property type="evidence" value="ECO:0007669"/>
    <property type="project" value="InterPro"/>
</dbReference>
<dbReference type="EMBL" id="FOVO01000008">
    <property type="protein sequence ID" value="SFN55005.1"/>
    <property type="molecule type" value="Genomic_DNA"/>
</dbReference>
<evidence type="ECO:0000256" key="9">
    <source>
        <dbReference type="ARBA" id="ARBA00023125"/>
    </source>
</evidence>
<feature type="site" description="Interaction with DNA" evidence="12">
    <location>
        <position position="321"/>
    </location>
</feature>
<dbReference type="InterPro" id="IPR034149">
    <property type="entry name" value="TOPRIM_TopoI"/>
</dbReference>
<comment type="subunit">
    <text evidence="12">Monomer.</text>
</comment>
<dbReference type="InterPro" id="IPR023406">
    <property type="entry name" value="Topo_IA_AS"/>
</dbReference>
<dbReference type="Pfam" id="PF08272">
    <property type="entry name" value="Zn_Ribbon_Topo"/>
    <property type="match status" value="2"/>
</dbReference>
<dbReference type="OrthoDB" id="9804262at2"/>
<protein>
    <recommendedName>
        <fullName evidence="12">DNA topoisomerase 1</fullName>
        <ecNumber evidence="12">5.6.2.1</ecNumber>
    </recommendedName>
    <alternativeName>
        <fullName evidence="12">DNA topoisomerase I</fullName>
    </alternativeName>
</protein>
<feature type="domain" description="Topo IA-type catalytic" evidence="15">
    <location>
        <begin position="158"/>
        <end position="575"/>
    </location>
</feature>
<dbReference type="FunFam" id="3.40.50.140:FF:000001">
    <property type="entry name" value="DNA topoisomerase 1"/>
    <property type="match status" value="1"/>
</dbReference>
<dbReference type="InterPro" id="IPR006171">
    <property type="entry name" value="TOPRIM_dom"/>
</dbReference>
<dbReference type="GO" id="GO:0003917">
    <property type="term" value="F:DNA topoisomerase type I (single strand cut, ATP-independent) activity"/>
    <property type="evidence" value="ECO:0007669"/>
    <property type="project" value="UniProtKB-UniRule"/>
</dbReference>
<feature type="site" description="Interaction with DNA" evidence="12">
    <location>
        <position position="177"/>
    </location>
</feature>
<accession>A0A1I4ZXS5</accession>
<dbReference type="Gene3D" id="1.10.460.10">
    <property type="entry name" value="Topoisomerase I, domain 2"/>
    <property type="match status" value="1"/>
</dbReference>
<evidence type="ECO:0000259" key="15">
    <source>
        <dbReference type="PROSITE" id="PS52039"/>
    </source>
</evidence>
<dbReference type="FunFam" id="1.10.290.10:FF:000002">
    <property type="entry name" value="DNA topoisomerase 1"/>
    <property type="match status" value="1"/>
</dbReference>
<dbReference type="PANTHER" id="PTHR42785">
    <property type="entry name" value="DNA TOPOISOMERASE, TYPE IA, CORE"/>
    <property type="match status" value="1"/>
</dbReference>
<evidence type="ECO:0000313" key="16">
    <source>
        <dbReference type="EMBL" id="SFN55005.1"/>
    </source>
</evidence>
<dbReference type="InterPro" id="IPR013497">
    <property type="entry name" value="Topo_IA_cen"/>
</dbReference>
<dbReference type="Gene3D" id="3.40.50.140">
    <property type="match status" value="1"/>
</dbReference>
<evidence type="ECO:0000256" key="8">
    <source>
        <dbReference type="ARBA" id="ARBA00023029"/>
    </source>
</evidence>
<keyword evidence="9 12" id="KW-0238">DNA-binding</keyword>
<dbReference type="FunFam" id="2.20.25.10:FF:000013">
    <property type="entry name" value="DNA topoisomerase 1"/>
    <property type="match status" value="1"/>
</dbReference>
<feature type="region of interest" description="Interaction with DNA" evidence="12">
    <location>
        <begin position="192"/>
        <end position="197"/>
    </location>
</feature>
<organism evidence="16 17">
    <name type="scientific">Xenorhabdus japonica</name>
    <dbReference type="NCBI Taxonomy" id="53341"/>
    <lineage>
        <taxon>Bacteria</taxon>
        <taxon>Pseudomonadati</taxon>
        <taxon>Pseudomonadota</taxon>
        <taxon>Gammaproteobacteria</taxon>
        <taxon>Enterobacterales</taxon>
        <taxon>Morganellaceae</taxon>
        <taxon>Xenorhabdus</taxon>
    </lineage>
</organism>
<keyword evidence="6" id="KW-0862">Zinc</keyword>
<dbReference type="SMART" id="SM00436">
    <property type="entry name" value="TOP1Bc"/>
    <property type="match status" value="1"/>
</dbReference>
<feature type="site" description="Interaction with DNA" evidence="12">
    <location>
        <position position="507"/>
    </location>
</feature>
<evidence type="ECO:0000256" key="5">
    <source>
        <dbReference type="ARBA" id="ARBA00022771"/>
    </source>
</evidence>
<evidence type="ECO:0000256" key="1">
    <source>
        <dbReference type="ARBA" id="ARBA00000213"/>
    </source>
</evidence>
<dbReference type="PRINTS" id="PR00417">
    <property type="entry name" value="PRTPISMRASEI"/>
</dbReference>
<dbReference type="SMART" id="SM00493">
    <property type="entry name" value="TOPRIM"/>
    <property type="match status" value="1"/>
</dbReference>
<dbReference type="InterPro" id="IPR013263">
    <property type="entry name" value="TopoI_Znr_bac"/>
</dbReference>
<feature type="site" description="Interaction with DNA" evidence="12">
    <location>
        <position position="169"/>
    </location>
</feature>
<reference evidence="17" key="1">
    <citation type="submission" date="2016-10" db="EMBL/GenBank/DDBJ databases">
        <authorList>
            <person name="Varghese N."/>
            <person name="Submissions S."/>
        </authorList>
    </citation>
    <scope>NUCLEOTIDE SEQUENCE [LARGE SCALE GENOMIC DNA]</scope>
    <source>
        <strain evidence="17">DSM 16522</strain>
    </source>
</reference>
<evidence type="ECO:0000256" key="3">
    <source>
        <dbReference type="ARBA" id="ARBA00022723"/>
    </source>
</evidence>
<dbReference type="CDD" id="cd00186">
    <property type="entry name" value="TOP1Ac"/>
    <property type="match status" value="1"/>
</dbReference>
<feature type="region of interest" description="Disordered" evidence="13">
    <location>
        <begin position="37"/>
        <end position="63"/>
    </location>
</feature>
<evidence type="ECO:0000259" key="14">
    <source>
        <dbReference type="PROSITE" id="PS50880"/>
    </source>
</evidence>
<comment type="catalytic activity">
    <reaction evidence="1 12">
        <text>ATP-independent breakage of single-stranded DNA, followed by passage and rejoining.</text>
        <dbReference type="EC" id="5.6.2.1"/>
    </reaction>
</comment>
<evidence type="ECO:0000256" key="6">
    <source>
        <dbReference type="ARBA" id="ARBA00022833"/>
    </source>
</evidence>
<dbReference type="PROSITE" id="PS50880">
    <property type="entry name" value="TOPRIM"/>
    <property type="match status" value="1"/>
</dbReference>
<keyword evidence="4" id="KW-0677">Repeat</keyword>
<dbReference type="Gene3D" id="2.20.25.10">
    <property type="match status" value="1"/>
</dbReference>
<dbReference type="GO" id="GO:0003677">
    <property type="term" value="F:DNA binding"/>
    <property type="evidence" value="ECO:0007669"/>
    <property type="project" value="UniProtKB-KW"/>
</dbReference>
<keyword evidence="7" id="KW-0460">Magnesium</keyword>
<dbReference type="GO" id="GO:0006265">
    <property type="term" value="P:DNA topological change"/>
    <property type="evidence" value="ECO:0007669"/>
    <property type="project" value="UniProtKB-UniRule"/>
</dbReference>
<dbReference type="Pfam" id="PF01751">
    <property type="entry name" value="Toprim"/>
    <property type="match status" value="1"/>
</dbReference>
<dbReference type="Proteomes" id="UP000199011">
    <property type="component" value="Unassembled WGS sequence"/>
</dbReference>